<dbReference type="InterPro" id="IPR053242">
    <property type="entry name" value="PAM2-like_domain"/>
</dbReference>
<evidence type="ECO:0008006" key="4">
    <source>
        <dbReference type="Google" id="ProtNLM"/>
    </source>
</evidence>
<proteinExistence type="predicted"/>
<reference evidence="2 3" key="1">
    <citation type="submission" date="2019-12" db="EMBL/GenBank/DDBJ databases">
        <authorList>
            <person name="Floudas D."/>
            <person name="Bentzer J."/>
            <person name="Ahren D."/>
            <person name="Johansson T."/>
            <person name="Persson P."/>
            <person name="Tunlid A."/>
        </authorList>
    </citation>
    <scope>NUCLEOTIDE SEQUENCE [LARGE SCALE GENOMIC DNA]</scope>
    <source>
        <strain evidence="2 3">CBS 102.39</strain>
    </source>
</reference>
<dbReference type="PANTHER" id="PTHR46651:SF1">
    <property type="entry name" value="SMALL MUTS RELATED FAMILY PROTEIN"/>
    <property type="match status" value="1"/>
</dbReference>
<feature type="compositionally biased region" description="Low complexity" evidence="1">
    <location>
        <begin position="132"/>
        <end position="144"/>
    </location>
</feature>
<dbReference type="Proteomes" id="UP000521872">
    <property type="component" value="Unassembled WGS sequence"/>
</dbReference>
<keyword evidence="3" id="KW-1185">Reference proteome</keyword>
<protein>
    <recommendedName>
        <fullName evidence="4">CUE domain-containing protein</fullName>
    </recommendedName>
</protein>
<evidence type="ECO:0000256" key="1">
    <source>
        <dbReference type="SAM" id="MobiDB-lite"/>
    </source>
</evidence>
<comment type="caution">
    <text evidence="2">The sequence shown here is derived from an EMBL/GenBank/DDBJ whole genome shotgun (WGS) entry which is preliminary data.</text>
</comment>
<gene>
    <name evidence="2" type="ORF">D9613_012162</name>
</gene>
<sequence>MQPFPLSFYPSDSDLDFPNVNSTSYFDEFDANDDPTAGFANANIYNSNYSLNTMSSSSSNNHNALGDPTSPDETLTFDVDVLTSIFGSTIVPSELEDVLAANGYDLEHAMGWLVDSRASAAPGGATSTINAQQGQQGPVGPGRMQPMGARVTLEEVACRNSNAMTGGPGGMGLGGARQQGQQQQQAPRYANGRAVPGANRSRSRTRTLPLLAARHLRQTRENCKFLHHLPKDVDMASLNAVLARANVQPGTGPLAAFMGASPYNDGMGMQQDEFPALRYDGANGTGVGGVGRGKKFAVYVNDPSRTRFAVAVKKPAPPPHHQLGDDAISENQLALAVVASYASDWWKSFDMSYRSRALHLGSMRNTCLSRRGDGASAKRFSKEGQAMNETMREAVAGLVQDRVKVAEGAVRGWDAGWSDDSGDRGTRRRVMGAGLGVCQGVVGRSRLSSAATSSGSLPFFVPALGTSGGGTELTQEERTEAMVDLHGLHSNEATEVLEKFLLAGTLLWAGICDCGRGVEGGGKGWCGTGEKWEVGNGGEGVVASLGLPMA</sequence>
<dbReference type="PANTHER" id="PTHR46651">
    <property type="entry name" value="POLYADENYLATE-BINDING PROTEIN-INTERACTING PROTEIN 7"/>
    <property type="match status" value="1"/>
</dbReference>
<evidence type="ECO:0000313" key="2">
    <source>
        <dbReference type="EMBL" id="KAF4621822.1"/>
    </source>
</evidence>
<feature type="region of interest" description="Disordered" evidence="1">
    <location>
        <begin position="173"/>
        <end position="204"/>
    </location>
</feature>
<name>A0A8H4VTQ8_9AGAR</name>
<evidence type="ECO:0000313" key="3">
    <source>
        <dbReference type="Proteomes" id="UP000521872"/>
    </source>
</evidence>
<accession>A0A8H4VTQ8</accession>
<dbReference type="AlphaFoldDB" id="A0A8H4VTQ8"/>
<dbReference type="CDD" id="cd14279">
    <property type="entry name" value="CUE"/>
    <property type="match status" value="1"/>
</dbReference>
<feature type="region of interest" description="Disordered" evidence="1">
    <location>
        <begin position="121"/>
        <end position="144"/>
    </location>
</feature>
<organism evidence="2 3">
    <name type="scientific">Agrocybe pediades</name>
    <dbReference type="NCBI Taxonomy" id="84607"/>
    <lineage>
        <taxon>Eukaryota</taxon>
        <taxon>Fungi</taxon>
        <taxon>Dikarya</taxon>
        <taxon>Basidiomycota</taxon>
        <taxon>Agaricomycotina</taxon>
        <taxon>Agaricomycetes</taxon>
        <taxon>Agaricomycetidae</taxon>
        <taxon>Agaricales</taxon>
        <taxon>Agaricineae</taxon>
        <taxon>Strophariaceae</taxon>
        <taxon>Agrocybe</taxon>
    </lineage>
</organism>
<dbReference type="EMBL" id="JAACJL010000004">
    <property type="protein sequence ID" value="KAF4621822.1"/>
    <property type="molecule type" value="Genomic_DNA"/>
</dbReference>